<dbReference type="InterPro" id="IPR041617">
    <property type="entry name" value="TPR_MalT"/>
</dbReference>
<dbReference type="Gene3D" id="3.40.50.300">
    <property type="entry name" value="P-loop containing nucleotide triphosphate hydrolases"/>
    <property type="match status" value="1"/>
</dbReference>
<evidence type="ECO:0000256" key="3">
    <source>
        <dbReference type="ARBA" id="ARBA00023163"/>
    </source>
</evidence>
<keyword evidence="1" id="KW-0805">Transcription regulation</keyword>
<keyword evidence="2" id="KW-0238">DNA-binding</keyword>
<sequence>MHRSKLDPSLTSGGMRLVAAKLTPRLGTARFLARPRLIEMLDRAVGAKLVVVRAPAGFGKTTFLVEYHRRLQQRGVATAWLTLDEADNDVSRFLSHVLAAFQAIDPTLALITPSAGERDVTGAALDLIHHLSMQTRPFALFLDNLEAVQAAAVMGVIRSILDALPVGGQVIVGSRESPKLGLGRLRAHGHLVEVTQEALRFSLDESAALLRGECRLDLDDRQIRGLHGRTQGWAAALWLAALALREHDDPEGFIRSFSGSHAAVADYLLDDVLSRLPEESRDFLLDVSVLDDLNPSLCDAITGHRDSLVRLASFEKAGLFVIPQGPEGGSYRFHPLFRDFLCGELARSDPGKTARLTRTAADWYLERGQPVSALEHMIRSGDVAASIELLREHAEPLLWQGRVFLLAKFFDRMPGVVGFGGDARLKCGYGWALVFTHRYAEALSQLDQVEAHGSCDEGIRAELAVQRAFILAMTDQVWEALAAWEACAGQVSAEENPFAHSLQQNSHAFCLIAANRFEDARAVIAQGMPSHRQIGSSFNLAVGACLDAAIDLARGAVRPAIARCRAALASATTHPGQHASGSTIAAAFLAEACYAGGQLDEAERLLDAYLAMIDDVAAPDQLITSRVTLARIAYRRGERGQAADQLDLLERKGRLERLPRLCGSASLERARMALLDGDLEAAKDHLLEDTVPDVPDPGGELSLHANDIEGPVHASARIAIHDGRAAEAIGSLERAIAQSCSQGRLRRAHHLRVLLAMALDCCGFTEDALQLARELSSVALTDGLSSMIEDEGPKALELFERARTGEVPGQGSEPAMPRRDLVSGKMRTGSGDPDDSNAVRVGREALTPKEVRVLLLLAEGHSNRVIAERMFVSESTVKTHLRSINAKLCAENRTHAVAIARRLGILEPN</sequence>
<keyword evidence="6" id="KW-1185">Reference proteome</keyword>
<dbReference type="Pfam" id="PF17874">
    <property type="entry name" value="TPR_MalT"/>
    <property type="match status" value="1"/>
</dbReference>
<dbReference type="AlphaFoldDB" id="A0A7W8HIP0"/>
<protein>
    <submittedName>
        <fullName evidence="5">LuxR family maltose regulon positive regulatory protein</fullName>
    </submittedName>
</protein>
<organism evidence="5 6">
    <name type="scientific">Quisquiliibacterium transsilvanicum</name>
    <dbReference type="NCBI Taxonomy" id="1549638"/>
    <lineage>
        <taxon>Bacteria</taxon>
        <taxon>Pseudomonadati</taxon>
        <taxon>Pseudomonadota</taxon>
        <taxon>Betaproteobacteria</taxon>
        <taxon>Burkholderiales</taxon>
        <taxon>Burkholderiaceae</taxon>
        <taxon>Quisquiliibacterium</taxon>
    </lineage>
</organism>
<dbReference type="PANTHER" id="PTHR44688">
    <property type="entry name" value="DNA-BINDING TRANSCRIPTIONAL ACTIVATOR DEVR_DOSR"/>
    <property type="match status" value="1"/>
</dbReference>
<dbReference type="SUPFAM" id="SSF46894">
    <property type="entry name" value="C-terminal effector domain of the bipartite response regulators"/>
    <property type="match status" value="1"/>
</dbReference>
<dbReference type="GO" id="GO:0006355">
    <property type="term" value="P:regulation of DNA-templated transcription"/>
    <property type="evidence" value="ECO:0007669"/>
    <property type="project" value="InterPro"/>
</dbReference>
<comment type="caution">
    <text evidence="5">The sequence shown here is derived from an EMBL/GenBank/DDBJ whole genome shotgun (WGS) entry which is preliminary data.</text>
</comment>
<dbReference type="EMBL" id="JACHGB010000005">
    <property type="protein sequence ID" value="MBB5272769.1"/>
    <property type="molecule type" value="Genomic_DNA"/>
</dbReference>
<dbReference type="InterPro" id="IPR011990">
    <property type="entry name" value="TPR-like_helical_dom_sf"/>
</dbReference>
<accession>A0A7W8HIP0</accession>
<name>A0A7W8HIP0_9BURK</name>
<evidence type="ECO:0000313" key="5">
    <source>
        <dbReference type="EMBL" id="MBB5272769.1"/>
    </source>
</evidence>
<dbReference type="PROSITE" id="PS50043">
    <property type="entry name" value="HTH_LUXR_2"/>
    <property type="match status" value="1"/>
</dbReference>
<dbReference type="SMART" id="SM00421">
    <property type="entry name" value="HTH_LUXR"/>
    <property type="match status" value="1"/>
</dbReference>
<dbReference type="InterPro" id="IPR000792">
    <property type="entry name" value="Tscrpt_reg_LuxR_C"/>
</dbReference>
<keyword evidence="3" id="KW-0804">Transcription</keyword>
<evidence type="ECO:0000313" key="6">
    <source>
        <dbReference type="Proteomes" id="UP000532440"/>
    </source>
</evidence>
<dbReference type="InterPro" id="IPR027417">
    <property type="entry name" value="P-loop_NTPase"/>
</dbReference>
<dbReference type="RefSeq" id="WP_183968606.1">
    <property type="nucleotide sequence ID" value="NZ_BAABEW010000012.1"/>
</dbReference>
<feature type="domain" description="HTH luxR-type" evidence="4">
    <location>
        <begin position="839"/>
        <end position="904"/>
    </location>
</feature>
<dbReference type="PANTHER" id="PTHR44688:SF16">
    <property type="entry name" value="DNA-BINDING TRANSCRIPTIONAL ACTIVATOR DEVR_DOSR"/>
    <property type="match status" value="1"/>
</dbReference>
<reference evidence="5 6" key="1">
    <citation type="submission" date="2020-08" db="EMBL/GenBank/DDBJ databases">
        <title>Genomic Encyclopedia of Type Strains, Phase IV (KMG-IV): sequencing the most valuable type-strain genomes for metagenomic binning, comparative biology and taxonomic classification.</title>
        <authorList>
            <person name="Goeker M."/>
        </authorList>
    </citation>
    <scope>NUCLEOTIDE SEQUENCE [LARGE SCALE GENOMIC DNA]</scope>
    <source>
        <strain evidence="5 6">DSM 29781</strain>
    </source>
</reference>
<dbReference type="Gene3D" id="1.25.40.10">
    <property type="entry name" value="Tetratricopeptide repeat domain"/>
    <property type="match status" value="1"/>
</dbReference>
<evidence type="ECO:0000256" key="2">
    <source>
        <dbReference type="ARBA" id="ARBA00023125"/>
    </source>
</evidence>
<dbReference type="SUPFAM" id="SSF52540">
    <property type="entry name" value="P-loop containing nucleoside triphosphate hydrolases"/>
    <property type="match status" value="1"/>
</dbReference>
<evidence type="ECO:0000256" key="1">
    <source>
        <dbReference type="ARBA" id="ARBA00023015"/>
    </source>
</evidence>
<dbReference type="PROSITE" id="PS00622">
    <property type="entry name" value="HTH_LUXR_1"/>
    <property type="match status" value="1"/>
</dbReference>
<dbReference type="PRINTS" id="PR00038">
    <property type="entry name" value="HTHLUXR"/>
</dbReference>
<evidence type="ECO:0000259" key="4">
    <source>
        <dbReference type="PROSITE" id="PS50043"/>
    </source>
</evidence>
<dbReference type="Pfam" id="PF00196">
    <property type="entry name" value="GerE"/>
    <property type="match status" value="1"/>
</dbReference>
<dbReference type="Pfam" id="PF25873">
    <property type="entry name" value="WHD_MalT"/>
    <property type="match status" value="1"/>
</dbReference>
<dbReference type="SUPFAM" id="SSF48452">
    <property type="entry name" value="TPR-like"/>
    <property type="match status" value="1"/>
</dbReference>
<dbReference type="Proteomes" id="UP000532440">
    <property type="component" value="Unassembled WGS sequence"/>
</dbReference>
<dbReference type="GO" id="GO:0003677">
    <property type="term" value="F:DNA binding"/>
    <property type="evidence" value="ECO:0007669"/>
    <property type="project" value="UniProtKB-KW"/>
</dbReference>
<gene>
    <name evidence="5" type="ORF">HNQ70_002792</name>
</gene>
<dbReference type="InterPro" id="IPR036388">
    <property type="entry name" value="WH-like_DNA-bd_sf"/>
</dbReference>
<proteinExistence type="predicted"/>
<dbReference type="InterPro" id="IPR016032">
    <property type="entry name" value="Sig_transdc_resp-reg_C-effctor"/>
</dbReference>
<dbReference type="InterPro" id="IPR059106">
    <property type="entry name" value="WHD_MalT"/>
</dbReference>
<dbReference type="CDD" id="cd06170">
    <property type="entry name" value="LuxR_C_like"/>
    <property type="match status" value="1"/>
</dbReference>
<dbReference type="Gene3D" id="1.10.10.10">
    <property type="entry name" value="Winged helix-like DNA-binding domain superfamily/Winged helix DNA-binding domain"/>
    <property type="match status" value="1"/>
</dbReference>